<name>A0AAW2U4U0_9LAMI</name>
<proteinExistence type="predicted"/>
<dbReference type="EMBL" id="JACGWN010000013">
    <property type="protein sequence ID" value="KAL0411833.1"/>
    <property type="molecule type" value="Genomic_DNA"/>
</dbReference>
<reference evidence="1" key="2">
    <citation type="journal article" date="2024" name="Plant">
        <title>Genomic evolution and insights into agronomic trait innovations of Sesamum species.</title>
        <authorList>
            <person name="Miao H."/>
            <person name="Wang L."/>
            <person name="Qu L."/>
            <person name="Liu H."/>
            <person name="Sun Y."/>
            <person name="Le M."/>
            <person name="Wang Q."/>
            <person name="Wei S."/>
            <person name="Zheng Y."/>
            <person name="Lin W."/>
            <person name="Duan Y."/>
            <person name="Cao H."/>
            <person name="Xiong S."/>
            <person name="Wang X."/>
            <person name="Wei L."/>
            <person name="Li C."/>
            <person name="Ma Q."/>
            <person name="Ju M."/>
            <person name="Zhao R."/>
            <person name="Li G."/>
            <person name="Mu C."/>
            <person name="Tian Q."/>
            <person name="Mei H."/>
            <person name="Zhang T."/>
            <person name="Gao T."/>
            <person name="Zhang H."/>
        </authorList>
    </citation>
    <scope>NUCLEOTIDE SEQUENCE</scope>
    <source>
        <strain evidence="1">KEN1</strain>
    </source>
</reference>
<sequence>MGNLITMWEQRSSPVFLLKVTEDLEKLIPCPEARRYTSRASKIARVLFGEARQNINVSSTKNTPELMANKIP</sequence>
<dbReference type="AlphaFoldDB" id="A0AAW2U4U0"/>
<gene>
    <name evidence="1" type="ORF">Slati_3773000</name>
</gene>
<organism evidence="1">
    <name type="scientific">Sesamum latifolium</name>
    <dbReference type="NCBI Taxonomy" id="2727402"/>
    <lineage>
        <taxon>Eukaryota</taxon>
        <taxon>Viridiplantae</taxon>
        <taxon>Streptophyta</taxon>
        <taxon>Embryophyta</taxon>
        <taxon>Tracheophyta</taxon>
        <taxon>Spermatophyta</taxon>
        <taxon>Magnoliopsida</taxon>
        <taxon>eudicotyledons</taxon>
        <taxon>Gunneridae</taxon>
        <taxon>Pentapetalae</taxon>
        <taxon>asterids</taxon>
        <taxon>lamiids</taxon>
        <taxon>Lamiales</taxon>
        <taxon>Pedaliaceae</taxon>
        <taxon>Sesamum</taxon>
    </lineage>
</organism>
<reference evidence="1" key="1">
    <citation type="submission" date="2020-06" db="EMBL/GenBank/DDBJ databases">
        <authorList>
            <person name="Li T."/>
            <person name="Hu X."/>
            <person name="Zhang T."/>
            <person name="Song X."/>
            <person name="Zhang H."/>
            <person name="Dai N."/>
            <person name="Sheng W."/>
            <person name="Hou X."/>
            <person name="Wei L."/>
        </authorList>
    </citation>
    <scope>NUCLEOTIDE SEQUENCE</scope>
    <source>
        <strain evidence="1">KEN1</strain>
        <tissue evidence="1">Leaf</tissue>
    </source>
</reference>
<evidence type="ECO:0000313" key="1">
    <source>
        <dbReference type="EMBL" id="KAL0411833.1"/>
    </source>
</evidence>
<protein>
    <submittedName>
        <fullName evidence="1">Uncharacterized protein</fullName>
    </submittedName>
</protein>
<accession>A0AAW2U4U0</accession>
<comment type="caution">
    <text evidence="1">The sequence shown here is derived from an EMBL/GenBank/DDBJ whole genome shotgun (WGS) entry which is preliminary data.</text>
</comment>